<feature type="transmembrane region" description="Helical" evidence="2">
    <location>
        <begin position="187"/>
        <end position="208"/>
    </location>
</feature>
<protein>
    <submittedName>
        <fullName evidence="4">Transmembrane protein</fullName>
    </submittedName>
</protein>
<evidence type="ECO:0000256" key="1">
    <source>
        <dbReference type="SAM" id="MobiDB-lite"/>
    </source>
</evidence>
<evidence type="ECO:0000313" key="4">
    <source>
        <dbReference type="WBParaSite" id="Pan_g9279.t1"/>
    </source>
</evidence>
<evidence type="ECO:0000256" key="2">
    <source>
        <dbReference type="SAM" id="Phobius"/>
    </source>
</evidence>
<accession>A0A7E4WCJ2</accession>
<sequence>MAAPTDEELSSWSTINLDSNVSSDSDESFSVVAARNFEDVEAGRQAAGFEEPLSAAAFARGRGVKKTKSGHHDGRLSGSREVISNSKPSSKKSKKKKSKKSAKKRFWNKGAKTKSKKSKKKRKSSKSKKPKKSRKERVKTFFQPKLRPQSFVEANWPLLDVFVLIQLFIVFAFIANAALFAALQIDGAIACITFAVVLGVSALPPFFLIARGEVESAISVYATVQLTAGFFGFMFLIRHFLLVPWLLDESLKEYSFVYDVLWFIVVWQFVSTLFATWTPYKPVNSRVLRLLSSQSGVEVAVRSRSSKSSKKSRSSKKSKSKSKKKRRKKKRTSSGTVTKASVRADSPRPPPLNFGSAKPAGFSPEPPTVPKMPESSRIDASSKEPVPGNKPLQPVVPQPAGPAKSGTSVTSSDMTIYRKKF</sequence>
<feature type="region of interest" description="Disordered" evidence="1">
    <location>
        <begin position="45"/>
        <end position="139"/>
    </location>
</feature>
<proteinExistence type="predicted"/>
<organism evidence="3 4">
    <name type="scientific">Panagrellus redivivus</name>
    <name type="common">Microworm</name>
    <dbReference type="NCBI Taxonomy" id="6233"/>
    <lineage>
        <taxon>Eukaryota</taxon>
        <taxon>Metazoa</taxon>
        <taxon>Ecdysozoa</taxon>
        <taxon>Nematoda</taxon>
        <taxon>Chromadorea</taxon>
        <taxon>Rhabditida</taxon>
        <taxon>Tylenchina</taxon>
        <taxon>Panagrolaimomorpha</taxon>
        <taxon>Panagrolaimoidea</taxon>
        <taxon>Panagrolaimidae</taxon>
        <taxon>Panagrellus</taxon>
    </lineage>
</organism>
<feature type="compositionally biased region" description="Basic residues" evidence="1">
    <location>
        <begin position="304"/>
        <end position="332"/>
    </location>
</feature>
<feature type="transmembrane region" description="Helical" evidence="2">
    <location>
        <begin position="260"/>
        <end position="280"/>
    </location>
</feature>
<feature type="transmembrane region" description="Helical" evidence="2">
    <location>
        <begin position="156"/>
        <end position="181"/>
    </location>
</feature>
<feature type="transmembrane region" description="Helical" evidence="2">
    <location>
        <begin position="220"/>
        <end position="240"/>
    </location>
</feature>
<feature type="compositionally biased region" description="Polar residues" evidence="1">
    <location>
        <begin position="405"/>
        <end position="414"/>
    </location>
</feature>
<keyword evidence="2" id="KW-0472">Membrane</keyword>
<feature type="region of interest" description="Disordered" evidence="1">
    <location>
        <begin position="1"/>
        <end position="28"/>
    </location>
</feature>
<keyword evidence="2" id="KW-0812">Transmembrane</keyword>
<feature type="region of interest" description="Disordered" evidence="1">
    <location>
        <begin position="301"/>
        <end position="421"/>
    </location>
</feature>
<reference evidence="3" key="1">
    <citation type="journal article" date="2013" name="Genetics">
        <title>The draft genome and transcriptome of Panagrellus redivivus are shaped by the harsh demands of a free-living lifestyle.</title>
        <authorList>
            <person name="Srinivasan J."/>
            <person name="Dillman A.R."/>
            <person name="Macchietto M.G."/>
            <person name="Heikkinen L."/>
            <person name="Lakso M."/>
            <person name="Fracchia K.M."/>
            <person name="Antoshechkin I."/>
            <person name="Mortazavi A."/>
            <person name="Wong G."/>
            <person name="Sternberg P.W."/>
        </authorList>
    </citation>
    <scope>NUCLEOTIDE SEQUENCE [LARGE SCALE GENOMIC DNA]</scope>
    <source>
        <strain evidence="3">MT8872</strain>
    </source>
</reference>
<keyword evidence="2" id="KW-1133">Transmembrane helix</keyword>
<dbReference type="Proteomes" id="UP000492821">
    <property type="component" value="Unassembled WGS sequence"/>
</dbReference>
<dbReference type="AlphaFoldDB" id="A0A7E4WCJ2"/>
<reference evidence="4" key="2">
    <citation type="submission" date="2020-10" db="UniProtKB">
        <authorList>
            <consortium name="WormBaseParasite"/>
        </authorList>
    </citation>
    <scope>IDENTIFICATION</scope>
</reference>
<dbReference type="WBParaSite" id="Pan_g9279.t1">
    <property type="protein sequence ID" value="Pan_g9279.t1"/>
    <property type="gene ID" value="Pan_g9279"/>
</dbReference>
<feature type="compositionally biased region" description="Low complexity" evidence="1">
    <location>
        <begin position="18"/>
        <end position="28"/>
    </location>
</feature>
<evidence type="ECO:0000313" key="3">
    <source>
        <dbReference type="Proteomes" id="UP000492821"/>
    </source>
</evidence>
<keyword evidence="3" id="KW-1185">Reference proteome</keyword>
<feature type="compositionally biased region" description="Basic residues" evidence="1">
    <location>
        <begin position="89"/>
        <end position="137"/>
    </location>
</feature>
<name>A0A7E4WCJ2_PANRE</name>